<keyword evidence="2" id="KW-1185">Reference proteome</keyword>
<protein>
    <submittedName>
        <fullName evidence="1">Membrane-associated protein, putative</fullName>
    </submittedName>
</protein>
<gene>
    <name evidence="1" type="ORF">BSAL_82415</name>
</gene>
<organism evidence="1 2">
    <name type="scientific">Bodo saltans</name>
    <name type="common">Flagellated protozoan</name>
    <dbReference type="NCBI Taxonomy" id="75058"/>
    <lineage>
        <taxon>Eukaryota</taxon>
        <taxon>Discoba</taxon>
        <taxon>Euglenozoa</taxon>
        <taxon>Kinetoplastea</taxon>
        <taxon>Metakinetoplastina</taxon>
        <taxon>Eubodonida</taxon>
        <taxon>Bodonidae</taxon>
        <taxon>Bodo</taxon>
    </lineage>
</organism>
<dbReference type="Proteomes" id="UP000051952">
    <property type="component" value="Unassembled WGS sequence"/>
</dbReference>
<reference evidence="2" key="1">
    <citation type="submission" date="2015-09" db="EMBL/GenBank/DDBJ databases">
        <authorList>
            <consortium name="Pathogen Informatics"/>
        </authorList>
    </citation>
    <scope>NUCLEOTIDE SEQUENCE [LARGE SCALE GENOMIC DNA]</scope>
    <source>
        <strain evidence="2">Lake Konstanz</strain>
    </source>
</reference>
<evidence type="ECO:0000313" key="1">
    <source>
        <dbReference type="EMBL" id="CUG64076.1"/>
    </source>
</evidence>
<evidence type="ECO:0000313" key="2">
    <source>
        <dbReference type="Proteomes" id="UP000051952"/>
    </source>
</evidence>
<sequence>MGDNATTIVLGVISLLQSVTQAAVVTLSCLVFLFVERRAAELVDGLPPSSCDDDTSTATTASTVVVIISGLEMPPLQSKRRNEGHQPPP</sequence>
<name>A0A0S4J3Z5_BODSA</name>
<dbReference type="EMBL" id="CYKH01000909">
    <property type="protein sequence ID" value="CUG64076.1"/>
    <property type="molecule type" value="Genomic_DNA"/>
</dbReference>
<dbReference type="VEuPathDB" id="TriTrypDB:BSAL_82415"/>
<proteinExistence type="predicted"/>
<dbReference type="AlphaFoldDB" id="A0A0S4J3Z5"/>
<accession>A0A0S4J3Z5</accession>